<dbReference type="InterPro" id="IPR013818">
    <property type="entry name" value="Lipase"/>
</dbReference>
<evidence type="ECO:0000313" key="6">
    <source>
        <dbReference type="EMBL" id="CAH2267510.1"/>
    </source>
</evidence>
<name>A0A8S4SNZ1_9NEOP</name>
<evidence type="ECO:0000256" key="2">
    <source>
        <dbReference type="ARBA" id="ARBA00010701"/>
    </source>
</evidence>
<dbReference type="GO" id="GO:0016042">
    <property type="term" value="P:lipid catabolic process"/>
    <property type="evidence" value="ECO:0007669"/>
    <property type="project" value="TreeGrafter"/>
</dbReference>
<evidence type="ECO:0000256" key="4">
    <source>
        <dbReference type="RuleBase" id="RU004262"/>
    </source>
</evidence>
<dbReference type="AlphaFoldDB" id="A0A8S4SNZ1"/>
<evidence type="ECO:0000259" key="5">
    <source>
        <dbReference type="Pfam" id="PF00151"/>
    </source>
</evidence>
<dbReference type="InterPro" id="IPR033906">
    <property type="entry name" value="Lipase_N"/>
</dbReference>
<protein>
    <submittedName>
        <fullName evidence="6">Jg22598 protein</fullName>
    </submittedName>
</protein>
<dbReference type="PANTHER" id="PTHR11610">
    <property type="entry name" value="LIPASE"/>
    <property type="match status" value="1"/>
</dbReference>
<dbReference type="EMBL" id="CAKXAJ010026361">
    <property type="protein sequence ID" value="CAH2267510.1"/>
    <property type="molecule type" value="Genomic_DNA"/>
</dbReference>
<dbReference type="CDD" id="cd00707">
    <property type="entry name" value="Pancreat_lipase_like"/>
    <property type="match status" value="1"/>
</dbReference>
<accession>A0A8S4SNZ1</accession>
<dbReference type="SUPFAM" id="SSF53474">
    <property type="entry name" value="alpha/beta-Hydrolases"/>
    <property type="match status" value="1"/>
</dbReference>
<reference evidence="6" key="1">
    <citation type="submission" date="2022-03" db="EMBL/GenBank/DDBJ databases">
        <authorList>
            <person name="Lindestad O."/>
        </authorList>
    </citation>
    <scope>NUCLEOTIDE SEQUENCE</scope>
</reference>
<organism evidence="6 7">
    <name type="scientific">Pararge aegeria aegeria</name>
    <dbReference type="NCBI Taxonomy" id="348720"/>
    <lineage>
        <taxon>Eukaryota</taxon>
        <taxon>Metazoa</taxon>
        <taxon>Ecdysozoa</taxon>
        <taxon>Arthropoda</taxon>
        <taxon>Hexapoda</taxon>
        <taxon>Insecta</taxon>
        <taxon>Pterygota</taxon>
        <taxon>Neoptera</taxon>
        <taxon>Endopterygota</taxon>
        <taxon>Lepidoptera</taxon>
        <taxon>Glossata</taxon>
        <taxon>Ditrysia</taxon>
        <taxon>Papilionoidea</taxon>
        <taxon>Nymphalidae</taxon>
        <taxon>Satyrinae</taxon>
        <taxon>Satyrini</taxon>
        <taxon>Parargina</taxon>
        <taxon>Pararge</taxon>
    </lineage>
</organism>
<evidence type="ECO:0000313" key="7">
    <source>
        <dbReference type="Proteomes" id="UP000838756"/>
    </source>
</evidence>
<feature type="domain" description="Lipase" evidence="5">
    <location>
        <begin position="142"/>
        <end position="395"/>
    </location>
</feature>
<dbReference type="GO" id="GO:0005615">
    <property type="term" value="C:extracellular space"/>
    <property type="evidence" value="ECO:0007669"/>
    <property type="project" value="TreeGrafter"/>
</dbReference>
<proteinExistence type="inferred from homology"/>
<gene>
    <name evidence="6" type="primary">jg22598</name>
    <name evidence="6" type="ORF">PAEG_LOCUS26028</name>
</gene>
<keyword evidence="3" id="KW-0964">Secreted</keyword>
<comment type="similarity">
    <text evidence="2 4">Belongs to the AB hydrolase superfamily. Lipase family.</text>
</comment>
<dbReference type="OrthoDB" id="199913at2759"/>
<keyword evidence="7" id="KW-1185">Reference proteome</keyword>
<evidence type="ECO:0000256" key="1">
    <source>
        <dbReference type="ARBA" id="ARBA00004613"/>
    </source>
</evidence>
<sequence length="403" mass="44045">MLLKACGVHQSALGLRGGLRQTILIVGGDPRPVESVMARYGDGHKLSVENAFFRLQNIKALCLYELLLLIRVFGTAIPRQAGFSVSSIIDPVLHPIVAAGSNRCEALKSFFGITYEQILEKNRTNFNEILTIDHITKNGNVKHNLTDINYLKNLMVNAENIIILVHGFMESSDGLMVQGVAPELLKQKRVKVFALDGRKVINWEYFRSSTHVRFMGQKFGTLLTELIKRGVNASKVTLVGHSLGAHIAGIAGTKVKDKTGTRIARITGLDPAGPCFSNIDIGARLDSTDAEYVDVIHTNAGMLGLQEPVGHKDFYPNNGMSQPGCIFSTCDHSRAWELYAESISSPNHFPARKCDNWTMFQNGLCAKNAVTYMGLNSRPGDLGIYFLTTGSSPPYSMEAAGSG</sequence>
<dbReference type="InterPro" id="IPR029058">
    <property type="entry name" value="AB_hydrolase_fold"/>
</dbReference>
<dbReference type="PRINTS" id="PR00821">
    <property type="entry name" value="TAGLIPASE"/>
</dbReference>
<comment type="caution">
    <text evidence="6">The sequence shown here is derived from an EMBL/GenBank/DDBJ whole genome shotgun (WGS) entry which is preliminary data.</text>
</comment>
<dbReference type="GO" id="GO:0016298">
    <property type="term" value="F:lipase activity"/>
    <property type="evidence" value="ECO:0007669"/>
    <property type="project" value="InterPro"/>
</dbReference>
<comment type="subcellular location">
    <subcellularLocation>
        <location evidence="1">Secreted</location>
    </subcellularLocation>
</comment>
<dbReference type="Proteomes" id="UP000838756">
    <property type="component" value="Unassembled WGS sequence"/>
</dbReference>
<dbReference type="Gene3D" id="3.40.50.1820">
    <property type="entry name" value="alpha/beta hydrolase"/>
    <property type="match status" value="1"/>
</dbReference>
<dbReference type="InterPro" id="IPR000734">
    <property type="entry name" value="TAG_lipase"/>
</dbReference>
<evidence type="ECO:0000256" key="3">
    <source>
        <dbReference type="ARBA" id="ARBA00022525"/>
    </source>
</evidence>
<dbReference type="Pfam" id="PF00151">
    <property type="entry name" value="Lipase"/>
    <property type="match status" value="1"/>
</dbReference>